<dbReference type="RefSeq" id="WP_185131227.1">
    <property type="nucleotide sequence ID" value="NZ_JACJVO010000028.1"/>
</dbReference>
<comment type="caution">
    <text evidence="2">The sequence shown here is derived from an EMBL/GenBank/DDBJ whole genome shotgun (WGS) entry which is preliminary data.</text>
</comment>
<dbReference type="AlphaFoldDB" id="A0A7X0SP78"/>
<dbReference type="GO" id="GO:0016853">
    <property type="term" value="F:isomerase activity"/>
    <property type="evidence" value="ECO:0007669"/>
    <property type="project" value="UniProtKB-KW"/>
</dbReference>
<keyword evidence="2" id="KW-0413">Isomerase</keyword>
<evidence type="ECO:0000313" key="2">
    <source>
        <dbReference type="EMBL" id="MBB6733561.1"/>
    </source>
</evidence>
<evidence type="ECO:0000313" key="3">
    <source>
        <dbReference type="Proteomes" id="UP000564644"/>
    </source>
</evidence>
<dbReference type="Proteomes" id="UP000564644">
    <property type="component" value="Unassembled WGS sequence"/>
</dbReference>
<accession>A0A7X0SP78</accession>
<protein>
    <submittedName>
        <fullName evidence="2">Sugar phosphate isomerase/epimerase</fullName>
    </submittedName>
</protein>
<feature type="domain" description="Xylose isomerase-like TIM barrel" evidence="1">
    <location>
        <begin position="48"/>
        <end position="223"/>
    </location>
</feature>
<reference evidence="2 3" key="1">
    <citation type="submission" date="2020-08" db="EMBL/GenBank/DDBJ databases">
        <title>Cohnella phylogeny.</title>
        <authorList>
            <person name="Dunlap C."/>
        </authorList>
    </citation>
    <scope>NUCLEOTIDE SEQUENCE [LARGE SCALE GENOMIC DNA]</scope>
    <source>
        <strain evidence="2 3">CBP 2801</strain>
    </source>
</reference>
<evidence type="ECO:0000259" key="1">
    <source>
        <dbReference type="Pfam" id="PF01261"/>
    </source>
</evidence>
<gene>
    <name evidence="2" type="ORF">H7C18_21785</name>
</gene>
<sequence length="275" mass="30480">MSYLSVSTWSLHRHLGPMRLTEWDGNERTHRVREVPQPQLLTLLELPAEAAKRGYRALEICHFHFPSVDEAYLLQLKDACAKAGVSFDTLLLDYGDLTSPDSARREADLALMKRWIDAAATAGADRVRIVAGEAEPGDEDAIGLSARLLNELGRYAEERGVRIVTENFKSLTSTGASCSRLLERLDDRIGMITDFGNFKPPAKYDEFGLILPRSLSVHAKPFYDEGGIPDAEELRRCLNCVEAAGYDGAVVLIYDGPGDMWEGLDRVKALVEPSL</sequence>
<dbReference type="PANTHER" id="PTHR12110:SF53">
    <property type="entry name" value="BLR5974 PROTEIN"/>
    <property type="match status" value="1"/>
</dbReference>
<dbReference type="Gene3D" id="3.20.20.150">
    <property type="entry name" value="Divalent-metal-dependent TIM barrel enzymes"/>
    <property type="match status" value="1"/>
</dbReference>
<dbReference type="InterPro" id="IPR036237">
    <property type="entry name" value="Xyl_isomerase-like_sf"/>
</dbReference>
<dbReference type="SUPFAM" id="SSF51658">
    <property type="entry name" value="Xylose isomerase-like"/>
    <property type="match status" value="1"/>
</dbReference>
<name>A0A7X0SP78_9BACL</name>
<dbReference type="InterPro" id="IPR013022">
    <property type="entry name" value="Xyl_isomerase-like_TIM-brl"/>
</dbReference>
<dbReference type="InterPro" id="IPR050312">
    <property type="entry name" value="IolE/XylAMocC-like"/>
</dbReference>
<dbReference type="EMBL" id="JACJVO010000028">
    <property type="protein sequence ID" value="MBB6733561.1"/>
    <property type="molecule type" value="Genomic_DNA"/>
</dbReference>
<dbReference type="PANTHER" id="PTHR12110">
    <property type="entry name" value="HYDROXYPYRUVATE ISOMERASE"/>
    <property type="match status" value="1"/>
</dbReference>
<keyword evidence="3" id="KW-1185">Reference proteome</keyword>
<proteinExistence type="predicted"/>
<dbReference type="Pfam" id="PF01261">
    <property type="entry name" value="AP_endonuc_2"/>
    <property type="match status" value="1"/>
</dbReference>
<organism evidence="2 3">
    <name type="scientific">Cohnella zeiphila</name>
    <dbReference type="NCBI Taxonomy" id="2761120"/>
    <lineage>
        <taxon>Bacteria</taxon>
        <taxon>Bacillati</taxon>
        <taxon>Bacillota</taxon>
        <taxon>Bacilli</taxon>
        <taxon>Bacillales</taxon>
        <taxon>Paenibacillaceae</taxon>
        <taxon>Cohnella</taxon>
    </lineage>
</organism>